<dbReference type="GO" id="GO:0015648">
    <property type="term" value="F:lipid-linked peptidoglycan transporter activity"/>
    <property type="evidence" value="ECO:0007669"/>
    <property type="project" value="TreeGrafter"/>
</dbReference>
<dbReference type="EMBL" id="AGCJ01000075">
    <property type="protein sequence ID" value="EHM38779.1"/>
    <property type="molecule type" value="Genomic_DNA"/>
</dbReference>
<evidence type="ECO:0000256" key="2">
    <source>
        <dbReference type="ARBA" id="ARBA00022676"/>
    </source>
</evidence>
<dbReference type="InterPro" id="IPR018365">
    <property type="entry name" value="Cell_cycle_FtsW-rel_CS"/>
</dbReference>
<dbReference type="RefSeq" id="WP_006790685.1">
    <property type="nucleotide sequence ID" value="NZ_JH417605.1"/>
</dbReference>
<evidence type="ECO:0000256" key="4">
    <source>
        <dbReference type="ARBA" id="ARBA00022692"/>
    </source>
</evidence>
<evidence type="ECO:0000313" key="19">
    <source>
        <dbReference type="Proteomes" id="UP000005481"/>
    </source>
</evidence>
<evidence type="ECO:0000256" key="3">
    <source>
        <dbReference type="ARBA" id="ARBA00022679"/>
    </source>
</evidence>
<name>G9YJ71_9FIRM</name>
<evidence type="ECO:0000256" key="7">
    <source>
        <dbReference type="ARBA" id="ARBA00022989"/>
    </source>
</evidence>
<evidence type="ECO:0000256" key="15">
    <source>
        <dbReference type="ARBA" id="ARBA00049902"/>
    </source>
</evidence>
<dbReference type="GO" id="GO:0005886">
    <property type="term" value="C:plasma membrane"/>
    <property type="evidence" value="ECO:0007669"/>
    <property type="project" value="TreeGrafter"/>
</dbReference>
<comment type="subcellular location">
    <subcellularLocation>
        <location evidence="1">Membrane</location>
        <topology evidence="1">Multi-pass membrane protein</topology>
    </subcellularLocation>
</comment>
<comment type="caution">
    <text evidence="18">The sequence shown here is derived from an EMBL/GenBank/DDBJ whole genome shotgun (WGS) entry which is preliminary data.</text>
</comment>
<dbReference type="PANTHER" id="PTHR30474:SF2">
    <property type="entry name" value="PEPTIDOGLYCAN GLYCOSYLTRANSFERASE FTSW-RELATED"/>
    <property type="match status" value="1"/>
</dbReference>
<evidence type="ECO:0000256" key="8">
    <source>
        <dbReference type="ARBA" id="ARBA00023136"/>
    </source>
</evidence>
<dbReference type="STRING" id="861450.HMPREF0080_01715"/>
<dbReference type="GO" id="GO:0008360">
    <property type="term" value="P:regulation of cell shape"/>
    <property type="evidence" value="ECO:0007669"/>
    <property type="project" value="UniProtKB-KW"/>
</dbReference>
<dbReference type="Proteomes" id="UP000005481">
    <property type="component" value="Unassembled WGS sequence"/>
</dbReference>
<dbReference type="Pfam" id="PF01098">
    <property type="entry name" value="FTSW_RODA_SPOVE"/>
    <property type="match status" value="1"/>
</dbReference>
<evidence type="ECO:0000256" key="13">
    <source>
        <dbReference type="ARBA" id="ARBA00041418"/>
    </source>
</evidence>
<feature type="transmembrane region" description="Helical" evidence="17">
    <location>
        <begin position="209"/>
        <end position="229"/>
    </location>
</feature>
<organism evidence="18 19">
    <name type="scientific">Anaeroglobus geminatus F0357</name>
    <dbReference type="NCBI Taxonomy" id="861450"/>
    <lineage>
        <taxon>Bacteria</taxon>
        <taxon>Bacillati</taxon>
        <taxon>Bacillota</taxon>
        <taxon>Negativicutes</taxon>
        <taxon>Veillonellales</taxon>
        <taxon>Veillonellaceae</taxon>
        <taxon>Anaeroglobus</taxon>
    </lineage>
</organism>
<proteinExistence type="inferred from homology"/>
<keyword evidence="7 17" id="KW-1133">Transmembrane helix</keyword>
<feature type="transmembrane region" description="Helical" evidence="17">
    <location>
        <begin position="185"/>
        <end position="202"/>
    </location>
</feature>
<dbReference type="HOGENOM" id="CLU_029243_0_1_9"/>
<dbReference type="EC" id="2.4.99.28" evidence="14"/>
<keyword evidence="3" id="KW-0808">Transferase</keyword>
<keyword evidence="19" id="KW-1185">Reference proteome</keyword>
<keyword evidence="5" id="KW-0133">Cell shape</keyword>
<feature type="transmembrane region" description="Helical" evidence="17">
    <location>
        <begin position="358"/>
        <end position="380"/>
    </location>
</feature>
<keyword evidence="4 17" id="KW-0812">Transmembrane</keyword>
<dbReference type="AlphaFoldDB" id="G9YJ71"/>
<sequence>MMNKKAGKMNMAMLVLLTAFFMLWTIGTVNVFSATFAEDMSSGSAFGHLIRQLVFSVIGLIPAMYVFKRDYRDLKKHTAWLYAVTVLLLLAVLAAGVTVNGAKRWIGFAGFTFQPSELAKLTVILCTATILAPMIEAGKRIEFLVPWKTGRGTSALQRLTVYPQRCLALTLVLAVPVVVQPDAGTAIIIMALPILMLWISGARVMHVKYPLLAAAVLAGLCLLAAPYRMNRIVAWLDPWGYEKTLGYQTVQGLIAIGSGGIMGQGLGEGISKFSYLPEAHTDFAFAVLAQEWGLRGSLVMLLLFSAIIYYGCICAINCKDPFGRLLAFGVTMYFGVQGFINIGMVSGMLPVVGVPLPFISYGGTSLIVNMVAAGILLNICKSNRREAQRQAPAGTLRELKSMRDETRSVFRPGRS</sequence>
<evidence type="ECO:0000313" key="18">
    <source>
        <dbReference type="EMBL" id="EHM38779.1"/>
    </source>
</evidence>
<keyword evidence="6" id="KW-0573">Peptidoglycan synthesis</keyword>
<feature type="transmembrane region" description="Helical" evidence="17">
    <location>
        <begin position="298"/>
        <end position="318"/>
    </location>
</feature>
<dbReference type="eggNOG" id="COG0772">
    <property type="taxonomic scope" value="Bacteria"/>
</dbReference>
<evidence type="ECO:0000256" key="1">
    <source>
        <dbReference type="ARBA" id="ARBA00004141"/>
    </source>
</evidence>
<feature type="transmembrane region" description="Helical" evidence="17">
    <location>
        <begin position="325"/>
        <end position="352"/>
    </location>
</feature>
<evidence type="ECO:0000256" key="10">
    <source>
        <dbReference type="ARBA" id="ARBA00033270"/>
    </source>
</evidence>
<dbReference type="GO" id="GO:0051301">
    <property type="term" value="P:cell division"/>
    <property type="evidence" value="ECO:0007669"/>
    <property type="project" value="InterPro"/>
</dbReference>
<dbReference type="PATRIC" id="fig|861450.3.peg.1586"/>
<evidence type="ECO:0000256" key="9">
    <source>
        <dbReference type="ARBA" id="ARBA00032370"/>
    </source>
</evidence>
<feature type="transmembrane region" description="Helical" evidence="17">
    <location>
        <begin position="49"/>
        <end position="67"/>
    </location>
</feature>
<accession>G9YJ71</accession>
<keyword evidence="8 17" id="KW-0472">Membrane</keyword>
<reference evidence="18 19" key="1">
    <citation type="submission" date="2011-08" db="EMBL/GenBank/DDBJ databases">
        <authorList>
            <person name="Weinstock G."/>
            <person name="Sodergren E."/>
            <person name="Clifton S."/>
            <person name="Fulton L."/>
            <person name="Fulton B."/>
            <person name="Courtney L."/>
            <person name="Fronick C."/>
            <person name="Harrison M."/>
            <person name="Strong C."/>
            <person name="Farmer C."/>
            <person name="Delahaunty K."/>
            <person name="Markovic C."/>
            <person name="Hall O."/>
            <person name="Minx P."/>
            <person name="Tomlinson C."/>
            <person name="Mitreva M."/>
            <person name="Hou S."/>
            <person name="Chen J."/>
            <person name="Wollam A."/>
            <person name="Pepin K.H."/>
            <person name="Johnson M."/>
            <person name="Bhonagiri V."/>
            <person name="Zhang X."/>
            <person name="Suruliraj S."/>
            <person name="Warren W."/>
            <person name="Chinwalla A."/>
            <person name="Mardis E.R."/>
            <person name="Wilson R.K."/>
        </authorList>
    </citation>
    <scope>NUCLEOTIDE SEQUENCE [LARGE SCALE GENOMIC DNA]</scope>
    <source>
        <strain evidence="18 19">F0357</strain>
    </source>
</reference>
<gene>
    <name evidence="18" type="ORF">HMPREF0080_01715</name>
</gene>
<evidence type="ECO:0000256" key="5">
    <source>
        <dbReference type="ARBA" id="ARBA00022960"/>
    </source>
</evidence>
<comment type="similarity">
    <text evidence="11">Belongs to the SEDS family. FtsW subfamily.</text>
</comment>
<dbReference type="GO" id="GO:0032153">
    <property type="term" value="C:cell division site"/>
    <property type="evidence" value="ECO:0007669"/>
    <property type="project" value="TreeGrafter"/>
</dbReference>
<dbReference type="GO" id="GO:0008955">
    <property type="term" value="F:peptidoglycan glycosyltransferase activity"/>
    <property type="evidence" value="ECO:0007669"/>
    <property type="project" value="UniProtKB-EC"/>
</dbReference>
<evidence type="ECO:0000256" key="11">
    <source>
        <dbReference type="ARBA" id="ARBA00038053"/>
    </source>
</evidence>
<evidence type="ECO:0000256" key="17">
    <source>
        <dbReference type="SAM" id="Phobius"/>
    </source>
</evidence>
<evidence type="ECO:0000256" key="14">
    <source>
        <dbReference type="ARBA" id="ARBA00044770"/>
    </source>
</evidence>
<dbReference type="PROSITE" id="PS00428">
    <property type="entry name" value="FTSW_RODA_SPOVE"/>
    <property type="match status" value="1"/>
</dbReference>
<evidence type="ECO:0000256" key="12">
    <source>
        <dbReference type="ARBA" id="ARBA00041185"/>
    </source>
</evidence>
<evidence type="ECO:0000256" key="6">
    <source>
        <dbReference type="ARBA" id="ARBA00022984"/>
    </source>
</evidence>
<keyword evidence="2" id="KW-0328">Glycosyltransferase</keyword>
<dbReference type="PANTHER" id="PTHR30474">
    <property type="entry name" value="CELL CYCLE PROTEIN"/>
    <property type="match status" value="1"/>
</dbReference>
<dbReference type="InterPro" id="IPR001182">
    <property type="entry name" value="FtsW/RodA"/>
</dbReference>
<evidence type="ECO:0000256" key="16">
    <source>
        <dbReference type="ARBA" id="ARBA00049966"/>
    </source>
</evidence>
<comment type="catalytic activity">
    <reaction evidence="15">
        <text>[GlcNAc-(1-&gt;4)-Mur2Ac(oyl-L-Ala-gamma-D-Glu-L-Lys-D-Ala-D-Ala)](n)-di-trans,octa-cis-undecaprenyl diphosphate + beta-D-GlcNAc-(1-&gt;4)-Mur2Ac(oyl-L-Ala-gamma-D-Glu-L-Lys-D-Ala-D-Ala)-di-trans,octa-cis-undecaprenyl diphosphate = [GlcNAc-(1-&gt;4)-Mur2Ac(oyl-L-Ala-gamma-D-Glu-L-Lys-D-Ala-D-Ala)](n+1)-di-trans,octa-cis-undecaprenyl diphosphate + di-trans,octa-cis-undecaprenyl diphosphate + H(+)</text>
        <dbReference type="Rhea" id="RHEA:23708"/>
        <dbReference type="Rhea" id="RHEA-COMP:9602"/>
        <dbReference type="Rhea" id="RHEA-COMP:9603"/>
        <dbReference type="ChEBI" id="CHEBI:15378"/>
        <dbReference type="ChEBI" id="CHEBI:58405"/>
        <dbReference type="ChEBI" id="CHEBI:60033"/>
        <dbReference type="ChEBI" id="CHEBI:78435"/>
        <dbReference type="EC" id="2.4.99.28"/>
    </reaction>
</comment>
<feature type="transmembrane region" description="Helical" evidence="17">
    <location>
        <begin position="79"/>
        <end position="98"/>
    </location>
</feature>
<dbReference type="GO" id="GO:0009252">
    <property type="term" value="P:peptidoglycan biosynthetic process"/>
    <property type="evidence" value="ECO:0007669"/>
    <property type="project" value="UniProtKB-KW"/>
</dbReference>
<comment type="function">
    <text evidence="16">Peptidoglycan polymerase that is essential for cell division.</text>
</comment>
<protein>
    <recommendedName>
        <fullName evidence="12">Probable peptidoglycan glycosyltransferase FtsW</fullName>
        <ecNumber evidence="14">2.4.99.28</ecNumber>
    </recommendedName>
    <alternativeName>
        <fullName evidence="13">Cell division protein FtsW</fullName>
    </alternativeName>
    <alternativeName>
        <fullName evidence="10">Cell wall polymerase</fullName>
    </alternativeName>
    <alternativeName>
        <fullName evidence="9">Peptidoglycan polymerase</fullName>
    </alternativeName>
</protein>